<dbReference type="EMBL" id="CP018866">
    <property type="protein sequence ID" value="AST93097.1"/>
    <property type="molecule type" value="Genomic_DNA"/>
</dbReference>
<sequence length="201" mass="22542">MEILIIRHGQSEADVLNVHEGRADYPLTDLGREQAKKLGQYLNEYCPPDLIWSSTLKRASETAQIIATEVSCMMKYEKNLMEFHNGVLAGLPREVAATRYPIPPSGRKPHERIEGGESEIEFRMRCEQVLSKILTESYAVARIAIVSHGGTISNILKSILQLPVKSHVSFHTGDTGVHLVKIEGDKVAVKKLNYLEHLQRT</sequence>
<dbReference type="CDD" id="cd07067">
    <property type="entry name" value="HP_PGM_like"/>
    <property type="match status" value="1"/>
</dbReference>
<dbReference type="Proteomes" id="UP000215224">
    <property type="component" value="Chromosome"/>
</dbReference>
<name>A0A223KUR3_9BACI</name>
<accession>A0A223KUR3</accession>
<gene>
    <name evidence="3" type="ORF">BC6307_18445</name>
</gene>
<dbReference type="SMART" id="SM00855">
    <property type="entry name" value="PGAM"/>
    <property type="match status" value="1"/>
</dbReference>
<dbReference type="GO" id="GO:0005737">
    <property type="term" value="C:cytoplasm"/>
    <property type="evidence" value="ECO:0007669"/>
    <property type="project" value="TreeGrafter"/>
</dbReference>
<dbReference type="PANTHER" id="PTHR48100:SF1">
    <property type="entry name" value="HISTIDINE PHOSPHATASE FAMILY PROTEIN-RELATED"/>
    <property type="match status" value="1"/>
</dbReference>
<keyword evidence="4" id="KW-1185">Reference proteome</keyword>
<protein>
    <submittedName>
        <fullName evidence="3">Histidine phosphatase family protein</fullName>
    </submittedName>
</protein>
<dbReference type="InterPro" id="IPR029033">
    <property type="entry name" value="His_PPase_superfam"/>
</dbReference>
<feature type="active site" description="Tele-phosphohistidine intermediate" evidence="1">
    <location>
        <position position="8"/>
    </location>
</feature>
<evidence type="ECO:0000256" key="2">
    <source>
        <dbReference type="PIRSR" id="PIRSR613078-2"/>
    </source>
</evidence>
<dbReference type="KEGG" id="bcoh:BC6307_18445"/>
<evidence type="ECO:0000256" key="1">
    <source>
        <dbReference type="PIRSR" id="PIRSR613078-1"/>
    </source>
</evidence>
<dbReference type="Gene3D" id="3.40.50.1240">
    <property type="entry name" value="Phosphoglycerate mutase-like"/>
    <property type="match status" value="1"/>
</dbReference>
<dbReference type="SUPFAM" id="SSF53254">
    <property type="entry name" value="Phosphoglycerate mutase-like"/>
    <property type="match status" value="1"/>
</dbReference>
<dbReference type="InterPro" id="IPR050275">
    <property type="entry name" value="PGM_Phosphatase"/>
</dbReference>
<dbReference type="RefSeq" id="WP_066418916.1">
    <property type="nucleotide sequence ID" value="NZ_CP018866.1"/>
</dbReference>
<dbReference type="InterPro" id="IPR013078">
    <property type="entry name" value="His_Pase_superF_clade-1"/>
</dbReference>
<dbReference type="PANTHER" id="PTHR48100">
    <property type="entry name" value="BROAD-SPECIFICITY PHOSPHATASE YOR283W-RELATED"/>
    <property type="match status" value="1"/>
</dbReference>
<feature type="active site" description="Proton donor/acceptor" evidence="1">
    <location>
        <position position="82"/>
    </location>
</feature>
<evidence type="ECO:0000313" key="3">
    <source>
        <dbReference type="EMBL" id="AST93097.1"/>
    </source>
</evidence>
<feature type="binding site" evidence="2">
    <location>
        <position position="58"/>
    </location>
    <ligand>
        <name>substrate</name>
    </ligand>
</feature>
<reference evidence="3 4" key="1">
    <citation type="submission" date="2016-12" db="EMBL/GenBank/DDBJ databases">
        <title>The whole genome sequencing and assembly of Bacillus cohnii DSM 6307T strain.</title>
        <authorList>
            <person name="Lee Y.-J."/>
            <person name="Yi H."/>
            <person name="Bahn Y.-S."/>
            <person name="Kim J.F."/>
            <person name="Lee D.-W."/>
        </authorList>
    </citation>
    <scope>NUCLEOTIDE SEQUENCE [LARGE SCALE GENOMIC DNA]</scope>
    <source>
        <strain evidence="3 4">DSM 6307</strain>
    </source>
</reference>
<dbReference type="STRING" id="1314751.GCA_001591425_03434"/>
<evidence type="ECO:0000313" key="4">
    <source>
        <dbReference type="Proteomes" id="UP000215224"/>
    </source>
</evidence>
<dbReference type="Pfam" id="PF00300">
    <property type="entry name" value="His_Phos_1"/>
    <property type="match status" value="1"/>
</dbReference>
<organism evidence="3 4">
    <name type="scientific">Sutcliffiella cohnii</name>
    <dbReference type="NCBI Taxonomy" id="33932"/>
    <lineage>
        <taxon>Bacteria</taxon>
        <taxon>Bacillati</taxon>
        <taxon>Bacillota</taxon>
        <taxon>Bacilli</taxon>
        <taxon>Bacillales</taxon>
        <taxon>Bacillaceae</taxon>
        <taxon>Sutcliffiella</taxon>
    </lineage>
</organism>
<dbReference type="GO" id="GO:0016791">
    <property type="term" value="F:phosphatase activity"/>
    <property type="evidence" value="ECO:0007669"/>
    <property type="project" value="TreeGrafter"/>
</dbReference>
<proteinExistence type="predicted"/>
<dbReference type="AlphaFoldDB" id="A0A223KUR3"/>